<name>A0ACC6AIX9_NITWI</name>
<dbReference type="Proteomes" id="UP001205486">
    <property type="component" value="Unassembled WGS sequence"/>
</dbReference>
<dbReference type="EMBL" id="JALJZS010000002">
    <property type="protein sequence ID" value="MCP1999167.1"/>
    <property type="molecule type" value="Genomic_DNA"/>
</dbReference>
<comment type="caution">
    <text evidence="1">The sequence shown here is derived from an EMBL/GenBank/DDBJ whole genome shotgun (WGS) entry which is preliminary data.</text>
</comment>
<reference evidence="1" key="1">
    <citation type="submission" date="2022-03" db="EMBL/GenBank/DDBJ databases">
        <title>Interactions between chemoautotrophic and heterotrophic bacteria.</title>
        <authorList>
            <person name="Santoro A."/>
        </authorList>
    </citation>
    <scope>NUCLEOTIDE SEQUENCE</scope>
    <source>
        <strain evidence="1">Nb-106</strain>
    </source>
</reference>
<evidence type="ECO:0000313" key="2">
    <source>
        <dbReference type="Proteomes" id="UP001205486"/>
    </source>
</evidence>
<proteinExistence type="predicted"/>
<organism evidence="1 2">
    <name type="scientific">Nitrobacter winogradskyi</name>
    <name type="common">Nitrobacter agilis</name>
    <dbReference type="NCBI Taxonomy" id="913"/>
    <lineage>
        <taxon>Bacteria</taxon>
        <taxon>Pseudomonadati</taxon>
        <taxon>Pseudomonadota</taxon>
        <taxon>Alphaproteobacteria</taxon>
        <taxon>Hyphomicrobiales</taxon>
        <taxon>Nitrobacteraceae</taxon>
        <taxon>Nitrobacter</taxon>
    </lineage>
</organism>
<keyword evidence="2" id="KW-1185">Reference proteome</keyword>
<gene>
    <name evidence="1" type="ORF">J2S34_001615</name>
</gene>
<evidence type="ECO:0000313" key="1">
    <source>
        <dbReference type="EMBL" id="MCP1999167.1"/>
    </source>
</evidence>
<sequence length="357" mass="38715">MTLVVGRIAGPRVSIASDTLLTGPGGQALPFQDGVIKSCMLPGDVCVSFSNSPVTAGRAFKDFTFKYPLGAAFNEVVTFFEQSSQSTGNDYMVAFANPARLLKIVDGKRVSSFSKTQWIGDQGAYSKFRTYEARHRPRQQQGRAINAALFADDLANSPASDLFSTMRNVVADRSAATTGGFVNIVSNFNNGFRYSVYSDMLYDWPSGKSVDYELLASEPIAFTSTDENSSFAVAQISPAYMGLNLVAFYFTSARNLFLFYGEANGIADRCQVFQDVPASAAIPATLNGFVRTDIEWLLLVTTPRTLNGYRLTPSINTPGNQLSFFCEANTFPPNESSTTVTAKPSCRVIDLGGLTGR</sequence>
<protein>
    <submittedName>
        <fullName evidence="1">Uncharacterized protein</fullName>
    </submittedName>
</protein>
<accession>A0ACC6AIX9</accession>